<dbReference type="Proteomes" id="UP001497444">
    <property type="component" value="Chromosome 2"/>
</dbReference>
<proteinExistence type="predicted"/>
<evidence type="ECO:0000313" key="2">
    <source>
        <dbReference type="EMBL" id="CAK9268979.1"/>
    </source>
</evidence>
<reference evidence="2 3" key="1">
    <citation type="submission" date="2024-02" db="EMBL/GenBank/DDBJ databases">
        <authorList>
            <consortium name="ELIXIR-Norway"/>
            <consortium name="Elixir Norway"/>
        </authorList>
    </citation>
    <scope>NUCLEOTIDE SEQUENCE [LARGE SCALE GENOMIC DNA]</scope>
</reference>
<name>A0ABP0WRG6_9BRYO</name>
<protein>
    <submittedName>
        <fullName evidence="2">Uncharacterized protein</fullName>
    </submittedName>
</protein>
<dbReference type="EMBL" id="OZ020097">
    <property type="protein sequence ID" value="CAK9268979.1"/>
    <property type="molecule type" value="Genomic_DNA"/>
</dbReference>
<accession>A0ABP0WRG6</accession>
<gene>
    <name evidence="2" type="ORF">CSSPJE1EN1_LOCUS14457</name>
</gene>
<feature type="compositionally biased region" description="Basic and acidic residues" evidence="1">
    <location>
        <begin position="1"/>
        <end position="20"/>
    </location>
</feature>
<evidence type="ECO:0000313" key="3">
    <source>
        <dbReference type="Proteomes" id="UP001497444"/>
    </source>
</evidence>
<sequence>MERKEHSVEAKLTHPNDGKRGIVLVHKGGKCSKSKGRRNSMSRVGSNNRAEWKQEEKRWKIKTYKSTALEWGGMGTSGAMCSISISSRGIAIA</sequence>
<feature type="compositionally biased region" description="Basic residues" evidence="1">
    <location>
        <begin position="27"/>
        <end position="40"/>
    </location>
</feature>
<evidence type="ECO:0000256" key="1">
    <source>
        <dbReference type="SAM" id="MobiDB-lite"/>
    </source>
</evidence>
<keyword evidence="3" id="KW-1185">Reference proteome</keyword>
<organism evidence="2 3">
    <name type="scientific">Sphagnum jensenii</name>
    <dbReference type="NCBI Taxonomy" id="128206"/>
    <lineage>
        <taxon>Eukaryota</taxon>
        <taxon>Viridiplantae</taxon>
        <taxon>Streptophyta</taxon>
        <taxon>Embryophyta</taxon>
        <taxon>Bryophyta</taxon>
        <taxon>Sphagnophytina</taxon>
        <taxon>Sphagnopsida</taxon>
        <taxon>Sphagnales</taxon>
        <taxon>Sphagnaceae</taxon>
        <taxon>Sphagnum</taxon>
    </lineage>
</organism>
<feature type="region of interest" description="Disordered" evidence="1">
    <location>
        <begin position="1"/>
        <end position="51"/>
    </location>
</feature>